<proteinExistence type="predicted"/>
<comment type="caution">
    <text evidence="1">The sequence shown here is derived from an EMBL/GenBank/DDBJ whole genome shotgun (WGS) entry which is preliminary data.</text>
</comment>
<dbReference type="EMBL" id="JAXCGZ010006494">
    <property type="protein sequence ID" value="KAK7079723.1"/>
    <property type="molecule type" value="Genomic_DNA"/>
</dbReference>
<protein>
    <submittedName>
        <fullName evidence="1">Uncharacterized protein</fullName>
    </submittedName>
</protein>
<reference evidence="1 2" key="1">
    <citation type="submission" date="2023-11" db="EMBL/GenBank/DDBJ databases">
        <title>Halocaridina rubra genome assembly.</title>
        <authorList>
            <person name="Smith C."/>
        </authorList>
    </citation>
    <scope>NUCLEOTIDE SEQUENCE [LARGE SCALE GENOMIC DNA]</scope>
    <source>
        <strain evidence="1">EP-1</strain>
        <tissue evidence="1">Whole</tissue>
    </source>
</reference>
<sequence length="55" mass="5846">MKVASVLALGKETFGCADVSIDIWCFEKTTPCLEEKHGLFLQASYSGGVAASCMT</sequence>
<name>A0AAN8XG38_HALRR</name>
<dbReference type="AlphaFoldDB" id="A0AAN8XG38"/>
<gene>
    <name evidence="1" type="ORF">SK128_018558</name>
</gene>
<accession>A0AAN8XG38</accession>
<evidence type="ECO:0000313" key="2">
    <source>
        <dbReference type="Proteomes" id="UP001381693"/>
    </source>
</evidence>
<evidence type="ECO:0000313" key="1">
    <source>
        <dbReference type="EMBL" id="KAK7079723.1"/>
    </source>
</evidence>
<organism evidence="1 2">
    <name type="scientific">Halocaridina rubra</name>
    <name type="common">Hawaiian red shrimp</name>
    <dbReference type="NCBI Taxonomy" id="373956"/>
    <lineage>
        <taxon>Eukaryota</taxon>
        <taxon>Metazoa</taxon>
        <taxon>Ecdysozoa</taxon>
        <taxon>Arthropoda</taxon>
        <taxon>Crustacea</taxon>
        <taxon>Multicrustacea</taxon>
        <taxon>Malacostraca</taxon>
        <taxon>Eumalacostraca</taxon>
        <taxon>Eucarida</taxon>
        <taxon>Decapoda</taxon>
        <taxon>Pleocyemata</taxon>
        <taxon>Caridea</taxon>
        <taxon>Atyoidea</taxon>
        <taxon>Atyidae</taxon>
        <taxon>Halocaridina</taxon>
    </lineage>
</organism>
<keyword evidence="2" id="KW-1185">Reference proteome</keyword>
<dbReference type="Proteomes" id="UP001381693">
    <property type="component" value="Unassembled WGS sequence"/>
</dbReference>